<dbReference type="EMBL" id="CAFBNS010000036">
    <property type="protein sequence ID" value="CAB4957366.1"/>
    <property type="molecule type" value="Genomic_DNA"/>
</dbReference>
<protein>
    <submittedName>
        <fullName evidence="1">Unannotated protein</fullName>
    </submittedName>
</protein>
<sequence>MSALLIVITIVFESEMLASSVTITESEYEPTGVVEVM</sequence>
<name>A0A6J7KN93_9ZZZZ</name>
<organism evidence="1">
    <name type="scientific">freshwater metagenome</name>
    <dbReference type="NCBI Taxonomy" id="449393"/>
    <lineage>
        <taxon>unclassified sequences</taxon>
        <taxon>metagenomes</taxon>
        <taxon>ecological metagenomes</taxon>
    </lineage>
</organism>
<dbReference type="AlphaFoldDB" id="A0A6J7KN93"/>
<accession>A0A6J7KN93</accession>
<proteinExistence type="predicted"/>
<evidence type="ECO:0000313" key="1">
    <source>
        <dbReference type="EMBL" id="CAB4957366.1"/>
    </source>
</evidence>
<reference evidence="1" key="1">
    <citation type="submission" date="2020-05" db="EMBL/GenBank/DDBJ databases">
        <authorList>
            <person name="Chiriac C."/>
            <person name="Salcher M."/>
            <person name="Ghai R."/>
            <person name="Kavagutti S V."/>
        </authorList>
    </citation>
    <scope>NUCLEOTIDE SEQUENCE</scope>
</reference>
<gene>
    <name evidence="1" type="ORF">UFOPK3874_00318</name>
</gene>